<reference evidence="1" key="1">
    <citation type="journal article" date="2023" name="G3 (Bethesda)">
        <title>A reference genome for the long-term kleptoplast-retaining sea slug Elysia crispata morphotype clarki.</title>
        <authorList>
            <person name="Eastman K.E."/>
            <person name="Pendleton A.L."/>
            <person name="Shaikh M.A."/>
            <person name="Suttiyut T."/>
            <person name="Ogas R."/>
            <person name="Tomko P."/>
            <person name="Gavelis G."/>
            <person name="Widhalm J.R."/>
            <person name="Wisecaver J.H."/>
        </authorList>
    </citation>
    <scope>NUCLEOTIDE SEQUENCE</scope>
    <source>
        <strain evidence="1">ECLA1</strain>
    </source>
</reference>
<evidence type="ECO:0000313" key="1">
    <source>
        <dbReference type="EMBL" id="KAK3733799.1"/>
    </source>
</evidence>
<organism evidence="1 2">
    <name type="scientific">Elysia crispata</name>
    <name type="common">lettuce slug</name>
    <dbReference type="NCBI Taxonomy" id="231223"/>
    <lineage>
        <taxon>Eukaryota</taxon>
        <taxon>Metazoa</taxon>
        <taxon>Spiralia</taxon>
        <taxon>Lophotrochozoa</taxon>
        <taxon>Mollusca</taxon>
        <taxon>Gastropoda</taxon>
        <taxon>Heterobranchia</taxon>
        <taxon>Euthyneura</taxon>
        <taxon>Panpulmonata</taxon>
        <taxon>Sacoglossa</taxon>
        <taxon>Placobranchoidea</taxon>
        <taxon>Plakobranchidae</taxon>
        <taxon>Elysia</taxon>
    </lineage>
</organism>
<sequence>MTKNGEHREVRNLCVHKRQVLAIHLLKQPFTVADHAKVINPPGRIRQCFRVKYQQKNLAPLELLVRSKPERRLIKRVTSTQLVQAERKCMNGMKVLPGAANDTMLDLTCLMTYTEKVVYVVPSACDPSVIPAGRAESPFFALCQLETVVPLSSWYMCREVTRLLSEIILKWEY</sequence>
<comment type="caution">
    <text evidence="1">The sequence shown here is derived from an EMBL/GenBank/DDBJ whole genome shotgun (WGS) entry which is preliminary data.</text>
</comment>
<dbReference type="AlphaFoldDB" id="A0AAE0Y6M8"/>
<proteinExistence type="predicted"/>
<gene>
    <name evidence="1" type="ORF">RRG08_065398</name>
</gene>
<protein>
    <submittedName>
        <fullName evidence="1">Uncharacterized protein</fullName>
    </submittedName>
</protein>
<accession>A0AAE0Y6M8</accession>
<dbReference type="Proteomes" id="UP001283361">
    <property type="component" value="Unassembled WGS sequence"/>
</dbReference>
<keyword evidence="2" id="KW-1185">Reference proteome</keyword>
<evidence type="ECO:0000313" key="2">
    <source>
        <dbReference type="Proteomes" id="UP001283361"/>
    </source>
</evidence>
<name>A0AAE0Y6M8_9GAST</name>
<dbReference type="EMBL" id="JAWDGP010006881">
    <property type="protein sequence ID" value="KAK3733799.1"/>
    <property type="molecule type" value="Genomic_DNA"/>
</dbReference>